<proteinExistence type="predicted"/>
<dbReference type="AlphaFoldDB" id="A0A2N5UM17"/>
<feature type="compositionally biased region" description="Polar residues" evidence="1">
    <location>
        <begin position="148"/>
        <end position="160"/>
    </location>
</feature>
<feature type="compositionally biased region" description="Polar residues" evidence="1">
    <location>
        <begin position="130"/>
        <end position="140"/>
    </location>
</feature>
<evidence type="ECO:0000313" key="2">
    <source>
        <dbReference type="EMBL" id="PLW38795.1"/>
    </source>
</evidence>
<sequence>YNDTLHCTHLPSIATLTIIPTPYGATTKQLIVRRKTLDNSIQRAYAWQQRLSNQIGFARRPHSFCRSAQPLTPSKRIYPSHGHLRSTNHPSDQGKLLMLHRRQSALSYRLIKFMQAIQADYSASSGHLDSGTGFLSATSEKQPRIHPNQIQPLPNSSQPLIHNYTPPVLPSGSNSSIDN</sequence>
<evidence type="ECO:0000256" key="1">
    <source>
        <dbReference type="SAM" id="MobiDB-lite"/>
    </source>
</evidence>
<organism evidence="2 3">
    <name type="scientific">Puccinia coronata f. sp. avenae</name>
    <dbReference type="NCBI Taxonomy" id="200324"/>
    <lineage>
        <taxon>Eukaryota</taxon>
        <taxon>Fungi</taxon>
        <taxon>Dikarya</taxon>
        <taxon>Basidiomycota</taxon>
        <taxon>Pucciniomycotina</taxon>
        <taxon>Pucciniomycetes</taxon>
        <taxon>Pucciniales</taxon>
        <taxon>Pucciniaceae</taxon>
        <taxon>Puccinia</taxon>
    </lineage>
</organism>
<feature type="region of interest" description="Disordered" evidence="1">
    <location>
        <begin position="68"/>
        <end position="92"/>
    </location>
</feature>
<feature type="non-terminal residue" evidence="2">
    <location>
        <position position="1"/>
    </location>
</feature>
<feature type="region of interest" description="Disordered" evidence="1">
    <location>
        <begin position="130"/>
        <end position="179"/>
    </location>
</feature>
<protein>
    <submittedName>
        <fullName evidence="2">Uncharacterized protein</fullName>
    </submittedName>
</protein>
<dbReference type="Proteomes" id="UP000235392">
    <property type="component" value="Unassembled WGS sequence"/>
</dbReference>
<dbReference type="EMBL" id="PGCI01000123">
    <property type="protein sequence ID" value="PLW38795.1"/>
    <property type="molecule type" value="Genomic_DNA"/>
</dbReference>
<accession>A0A2N5UM17</accession>
<comment type="caution">
    <text evidence="2">The sequence shown here is derived from an EMBL/GenBank/DDBJ whole genome shotgun (WGS) entry which is preliminary data.</text>
</comment>
<evidence type="ECO:0000313" key="3">
    <source>
        <dbReference type="Proteomes" id="UP000235392"/>
    </source>
</evidence>
<reference evidence="2 3" key="1">
    <citation type="submission" date="2017-11" db="EMBL/GenBank/DDBJ databases">
        <title>De novo assembly and phasing of dikaryotic genomes from two isolates of Puccinia coronata f. sp. avenae, the causal agent of oat crown rust.</title>
        <authorList>
            <person name="Miller M.E."/>
            <person name="Zhang Y."/>
            <person name="Omidvar V."/>
            <person name="Sperschneider J."/>
            <person name="Schwessinger B."/>
            <person name="Raley C."/>
            <person name="Palmer J.M."/>
            <person name="Garnica D."/>
            <person name="Upadhyaya N."/>
            <person name="Rathjen J."/>
            <person name="Taylor J.M."/>
            <person name="Park R.F."/>
            <person name="Dodds P.N."/>
            <person name="Hirsch C.D."/>
            <person name="Kianian S.F."/>
            <person name="Figueroa M."/>
        </authorList>
    </citation>
    <scope>NUCLEOTIDE SEQUENCE [LARGE SCALE GENOMIC DNA]</scope>
    <source>
        <strain evidence="2">12SD80</strain>
    </source>
</reference>
<gene>
    <name evidence="2" type="ORF">PCASD_12575</name>
</gene>
<name>A0A2N5UM17_9BASI</name>